<name>M5S3R9_9BACT</name>
<accession>M5S3R9</accession>
<dbReference type="EMBL" id="ANOF01000097">
    <property type="protein sequence ID" value="EMI26273.1"/>
    <property type="molecule type" value="Genomic_DNA"/>
</dbReference>
<evidence type="ECO:0000313" key="1">
    <source>
        <dbReference type="EMBL" id="EMI26273.1"/>
    </source>
</evidence>
<gene>
    <name evidence="1" type="ORF">RESH_03079</name>
</gene>
<evidence type="ECO:0000313" key="2">
    <source>
        <dbReference type="Proteomes" id="UP000011996"/>
    </source>
</evidence>
<reference evidence="1 2" key="1">
    <citation type="journal article" date="2013" name="Mar. Genomics">
        <title>Expression of sulfatases in Rhodopirellula baltica and the diversity of sulfatases in the genus Rhodopirellula.</title>
        <authorList>
            <person name="Wegner C.E."/>
            <person name="Richter-Heitmann T."/>
            <person name="Klindworth A."/>
            <person name="Klockow C."/>
            <person name="Richter M."/>
            <person name="Achstetter T."/>
            <person name="Glockner F.O."/>
            <person name="Harder J."/>
        </authorList>
    </citation>
    <scope>NUCLEOTIDE SEQUENCE [LARGE SCALE GENOMIC DNA]</scope>
    <source>
        <strain evidence="1 2">SH398</strain>
    </source>
</reference>
<proteinExistence type="predicted"/>
<dbReference type="STRING" id="1263868.RESH_03079"/>
<comment type="caution">
    <text evidence="1">The sequence shown here is derived from an EMBL/GenBank/DDBJ whole genome shotgun (WGS) entry which is preliminary data.</text>
</comment>
<dbReference type="Proteomes" id="UP000011996">
    <property type="component" value="Unassembled WGS sequence"/>
</dbReference>
<sequence length="40" mass="4306">MAGASDFDDDPASLLAVGTEFSEWEALIKSGWVVSMNVRC</sequence>
<dbReference type="PATRIC" id="fig|1263868.3.peg.3330"/>
<protein>
    <submittedName>
        <fullName evidence="1">Uncharacterized protein</fullName>
    </submittedName>
</protein>
<organism evidence="1 2">
    <name type="scientific">Rhodopirellula europaea SH398</name>
    <dbReference type="NCBI Taxonomy" id="1263868"/>
    <lineage>
        <taxon>Bacteria</taxon>
        <taxon>Pseudomonadati</taxon>
        <taxon>Planctomycetota</taxon>
        <taxon>Planctomycetia</taxon>
        <taxon>Pirellulales</taxon>
        <taxon>Pirellulaceae</taxon>
        <taxon>Rhodopirellula</taxon>
    </lineage>
</organism>
<dbReference type="AlphaFoldDB" id="M5S3R9"/>